<feature type="compositionally biased region" description="Acidic residues" evidence="1">
    <location>
        <begin position="323"/>
        <end position="334"/>
    </location>
</feature>
<evidence type="ECO:0000313" key="3">
    <source>
        <dbReference type="Proteomes" id="UP001230188"/>
    </source>
</evidence>
<proteinExistence type="predicted"/>
<dbReference type="AlphaFoldDB" id="A0AAD7UNW6"/>
<keyword evidence="3" id="KW-1185">Reference proteome</keyword>
<evidence type="ECO:0000313" key="2">
    <source>
        <dbReference type="EMBL" id="KAJ8612681.1"/>
    </source>
</evidence>
<evidence type="ECO:0000256" key="1">
    <source>
        <dbReference type="SAM" id="MobiDB-lite"/>
    </source>
</evidence>
<name>A0AAD7UNW6_9STRA</name>
<dbReference type="Proteomes" id="UP001230188">
    <property type="component" value="Unassembled WGS sequence"/>
</dbReference>
<reference evidence="2" key="1">
    <citation type="submission" date="2023-01" db="EMBL/GenBank/DDBJ databases">
        <title>Metagenome sequencing of chrysophaentin producing Chrysophaeum taylorii.</title>
        <authorList>
            <person name="Davison J."/>
            <person name="Bewley C."/>
        </authorList>
    </citation>
    <scope>NUCLEOTIDE SEQUENCE</scope>
    <source>
        <strain evidence="2">NIES-1699</strain>
    </source>
</reference>
<protein>
    <submittedName>
        <fullName evidence="2">Uncharacterized protein</fullName>
    </submittedName>
</protein>
<organism evidence="2 3">
    <name type="scientific">Chrysophaeum taylorii</name>
    <dbReference type="NCBI Taxonomy" id="2483200"/>
    <lineage>
        <taxon>Eukaryota</taxon>
        <taxon>Sar</taxon>
        <taxon>Stramenopiles</taxon>
        <taxon>Ochrophyta</taxon>
        <taxon>Pelagophyceae</taxon>
        <taxon>Pelagomonadales</taxon>
        <taxon>Pelagomonadaceae</taxon>
        <taxon>Chrysophaeum</taxon>
    </lineage>
</organism>
<sequence length="559" mass="63600">MKGRVQRNPCEGFRVIEFVKGECVGRSIRRMVENYDGLSEEYSQTVRKQTRMLQFRPRGEMTEAEENFVLQSQHTCDPSTNLKKRPPPPPELEALREMVVGTAPWLSHYFCGWIQLNHNSNRDELMPHVDKRGWGDVIVTFTLDPISVILEASGSCHRFEIPAYHAYLLSGHARYLAKHKAVLPEGRIGVVMRFYLRDLCKLGARVVPGDYATRLRGRVGEVVCCRWPKADGAPDGVYCSAYPAILCDVVDSVCTVAFFACDDDEDDNNDRLVRVMASLVLSKQESSLWFFEPRCPLARFFRCRPPYEGIIAHPPKRENIPSLEEEEEEEEEEEGAPRSCCCRRNDPSRVLTFDFSKPPPNLPAAKNSPPQKEIDLTSMAAFLLAIGETRHRPPDRVFSEPRATDFFGRHRRASDLVNFAKDNFSKILEKIKTQKQDLVAFAQTVASPPPKRRRTTTSRLGLKMVYWNPPTPHSPGLWIPARVTKQFGTAYILLSGYGLDDDTPVVTIDVPIPGFLSRAAAYPKDLIAYIPINDKTYDALKPRFNKVWHDIYMQNRALP</sequence>
<dbReference type="EMBL" id="JAQMWT010000044">
    <property type="protein sequence ID" value="KAJ8612681.1"/>
    <property type="molecule type" value="Genomic_DNA"/>
</dbReference>
<accession>A0AAD7UNW6</accession>
<gene>
    <name evidence="2" type="ORF">CTAYLR_002109</name>
</gene>
<comment type="caution">
    <text evidence="2">The sequence shown here is derived from an EMBL/GenBank/DDBJ whole genome shotgun (WGS) entry which is preliminary data.</text>
</comment>
<feature type="region of interest" description="Disordered" evidence="1">
    <location>
        <begin position="314"/>
        <end position="341"/>
    </location>
</feature>